<evidence type="ECO:0000313" key="3">
    <source>
        <dbReference type="EMBL" id="PQO47357.1"/>
    </source>
</evidence>
<feature type="region of interest" description="Disordered" evidence="1">
    <location>
        <begin position="114"/>
        <end position="144"/>
    </location>
</feature>
<dbReference type="RefSeq" id="WP_105334248.1">
    <property type="nucleotide sequence ID" value="NZ_PUHZ01000005.1"/>
</dbReference>
<reference evidence="3 4" key="1">
    <citation type="submission" date="2018-02" db="EMBL/GenBank/DDBJ databases">
        <title>Comparative genomes isolates from brazilian mangrove.</title>
        <authorList>
            <person name="Araujo J.E."/>
            <person name="Taketani R.G."/>
            <person name="Silva M.C.P."/>
            <person name="Loureco M.V."/>
            <person name="Andreote F.D."/>
        </authorList>
    </citation>
    <scope>NUCLEOTIDE SEQUENCE [LARGE SCALE GENOMIC DNA]</scope>
    <source>
        <strain evidence="3 4">Nap-Phe MGV</strain>
    </source>
</reference>
<keyword evidence="2" id="KW-0472">Membrane</keyword>
<evidence type="ECO:0000256" key="1">
    <source>
        <dbReference type="SAM" id="MobiDB-lite"/>
    </source>
</evidence>
<dbReference type="Proteomes" id="UP000237819">
    <property type="component" value="Unassembled WGS sequence"/>
</dbReference>
<comment type="caution">
    <text evidence="3">The sequence shown here is derived from an EMBL/GenBank/DDBJ whole genome shotgun (WGS) entry which is preliminary data.</text>
</comment>
<proteinExistence type="predicted"/>
<name>A0A2S8GSE9_9BACT</name>
<feature type="transmembrane region" description="Helical" evidence="2">
    <location>
        <begin position="14"/>
        <end position="35"/>
    </location>
</feature>
<keyword evidence="2" id="KW-1133">Transmembrane helix</keyword>
<accession>A0A2S8GSE9</accession>
<keyword evidence="2" id="KW-0812">Transmembrane</keyword>
<sequence>MDVERYLESLDVDAALRGLAVCYGIVAVGVILFHVTRGFTAWCKKPRKARHVAPPAIPPKTTQEKATEAKERYEDNLAVIEDSSMASDAKAMARNEAEKLYIWELEEIVQCTTTRRQNSMFPPSGEQDRANPSGQSTDSSAQWQ</sequence>
<feature type="compositionally biased region" description="Polar residues" evidence="1">
    <location>
        <begin position="130"/>
        <end position="144"/>
    </location>
</feature>
<evidence type="ECO:0000256" key="2">
    <source>
        <dbReference type="SAM" id="Phobius"/>
    </source>
</evidence>
<gene>
    <name evidence="3" type="ORF">C5Y93_04765</name>
</gene>
<dbReference type="EMBL" id="PUHZ01000005">
    <property type="protein sequence ID" value="PQO47357.1"/>
    <property type="molecule type" value="Genomic_DNA"/>
</dbReference>
<organism evidence="3 4">
    <name type="scientific">Blastopirellula marina</name>
    <dbReference type="NCBI Taxonomy" id="124"/>
    <lineage>
        <taxon>Bacteria</taxon>
        <taxon>Pseudomonadati</taxon>
        <taxon>Planctomycetota</taxon>
        <taxon>Planctomycetia</taxon>
        <taxon>Pirellulales</taxon>
        <taxon>Pirellulaceae</taxon>
        <taxon>Blastopirellula</taxon>
    </lineage>
</organism>
<evidence type="ECO:0000313" key="4">
    <source>
        <dbReference type="Proteomes" id="UP000237819"/>
    </source>
</evidence>
<feature type="region of interest" description="Disordered" evidence="1">
    <location>
        <begin position="50"/>
        <end position="70"/>
    </location>
</feature>
<protein>
    <submittedName>
        <fullName evidence="3">Uncharacterized protein</fullName>
    </submittedName>
</protein>
<dbReference type="AlphaFoldDB" id="A0A2S8GSE9"/>